<evidence type="ECO:0000313" key="2">
    <source>
        <dbReference type="EMBL" id="GMG14486.1"/>
    </source>
</evidence>
<dbReference type="EMBL" id="BSXT01018848">
    <property type="protein sequence ID" value="GMG14486.1"/>
    <property type="molecule type" value="Genomic_DNA"/>
</dbReference>
<keyword evidence="3" id="KW-1185">Reference proteome</keyword>
<dbReference type="AlphaFoldDB" id="A0A9W7DEG8"/>
<dbReference type="OrthoDB" id="95816at2759"/>
<sequence>MSVQTLATSCAAKITPASATFEAAVVESPSILPATKAALDPIEKQPDSDAAVADVVDANNTNENAQHPEAAHTPDAAPSESELARNNWLELRARVESVDPRVFAFRDDPKYLQQCAEAKQRRTAAAASPITPAWH</sequence>
<accession>A0A9W7DEG8</accession>
<feature type="region of interest" description="Disordered" evidence="1">
    <location>
        <begin position="56"/>
        <end position="82"/>
    </location>
</feature>
<protein>
    <submittedName>
        <fullName evidence="2">Unnamed protein product</fullName>
    </submittedName>
</protein>
<comment type="caution">
    <text evidence="2">The sequence shown here is derived from an EMBL/GenBank/DDBJ whole genome shotgun (WGS) entry which is preliminary data.</text>
</comment>
<reference evidence="2" key="1">
    <citation type="submission" date="2023-04" db="EMBL/GenBank/DDBJ databases">
        <title>Phytophthora fragariaefolia NBRC 109709.</title>
        <authorList>
            <person name="Ichikawa N."/>
            <person name="Sato H."/>
            <person name="Tonouchi N."/>
        </authorList>
    </citation>
    <scope>NUCLEOTIDE SEQUENCE</scope>
    <source>
        <strain evidence="2">NBRC 109709</strain>
    </source>
</reference>
<evidence type="ECO:0000313" key="3">
    <source>
        <dbReference type="Proteomes" id="UP001165121"/>
    </source>
</evidence>
<organism evidence="2 3">
    <name type="scientific">Phytophthora fragariaefolia</name>
    <dbReference type="NCBI Taxonomy" id="1490495"/>
    <lineage>
        <taxon>Eukaryota</taxon>
        <taxon>Sar</taxon>
        <taxon>Stramenopiles</taxon>
        <taxon>Oomycota</taxon>
        <taxon>Peronosporomycetes</taxon>
        <taxon>Peronosporales</taxon>
        <taxon>Peronosporaceae</taxon>
        <taxon>Phytophthora</taxon>
    </lineage>
</organism>
<evidence type="ECO:0000256" key="1">
    <source>
        <dbReference type="SAM" id="MobiDB-lite"/>
    </source>
</evidence>
<gene>
    <name evidence="2" type="ORF">Pfra01_002911500</name>
</gene>
<name>A0A9W7DEG8_9STRA</name>
<proteinExistence type="predicted"/>
<dbReference type="Proteomes" id="UP001165121">
    <property type="component" value="Unassembled WGS sequence"/>
</dbReference>